<name>A0A4S8M6E6_DENBC</name>
<dbReference type="PANTHER" id="PTHR10622">
    <property type="entry name" value="HET DOMAIN-CONTAINING PROTEIN"/>
    <property type="match status" value="1"/>
</dbReference>
<evidence type="ECO:0000259" key="1">
    <source>
        <dbReference type="Pfam" id="PF06985"/>
    </source>
</evidence>
<dbReference type="Proteomes" id="UP000297245">
    <property type="component" value="Unassembled WGS sequence"/>
</dbReference>
<evidence type="ECO:0000313" key="2">
    <source>
        <dbReference type="EMBL" id="THU97859.1"/>
    </source>
</evidence>
<dbReference type="PANTHER" id="PTHR10622:SF10">
    <property type="entry name" value="HET DOMAIN-CONTAINING PROTEIN"/>
    <property type="match status" value="1"/>
</dbReference>
<dbReference type="EMBL" id="ML179147">
    <property type="protein sequence ID" value="THU97859.1"/>
    <property type="molecule type" value="Genomic_DNA"/>
</dbReference>
<dbReference type="AlphaFoldDB" id="A0A4S8M6E6"/>
<keyword evidence="3" id="KW-1185">Reference proteome</keyword>
<feature type="non-terminal residue" evidence="2">
    <location>
        <position position="1"/>
    </location>
</feature>
<dbReference type="Pfam" id="PF06985">
    <property type="entry name" value="HET"/>
    <property type="match status" value="1"/>
</dbReference>
<evidence type="ECO:0000313" key="3">
    <source>
        <dbReference type="Proteomes" id="UP000297245"/>
    </source>
</evidence>
<sequence length="273" mass="31913">RLVEAQSLTIVEFGEDDIVPPYAILSHRWLDGEEVVLSELSNNIGEETKLKSGYRKIDAACRLVIKSGLRYLWVDTCCMDHDDPDDVTLNIKQMYIYYANAEICYAYLWDVHGWQFHESDWFYRGWTLQELLAPREVVFFDKDWTRVGCKHELSIRDKVSPVTMIPLDVLCGQKPIRDVEPIERMTWAIDRATSKEEDQAYCLLGLLGVSMEPRYREGVRESFRRLRAAFVNAYPDQTDGLGSVADFYSFLQERHRRGRRRTIADLISRRQSE</sequence>
<accession>A0A4S8M6E6</accession>
<feature type="domain" description="Heterokaryon incompatibility" evidence="1">
    <location>
        <begin position="22"/>
        <end position="108"/>
    </location>
</feature>
<dbReference type="InterPro" id="IPR010730">
    <property type="entry name" value="HET"/>
</dbReference>
<proteinExistence type="predicted"/>
<gene>
    <name evidence="2" type="ORF">K435DRAFT_661938</name>
</gene>
<reference evidence="2 3" key="1">
    <citation type="journal article" date="2019" name="Nat. Ecol. Evol.">
        <title>Megaphylogeny resolves global patterns of mushroom evolution.</title>
        <authorList>
            <person name="Varga T."/>
            <person name="Krizsan K."/>
            <person name="Foldi C."/>
            <person name="Dima B."/>
            <person name="Sanchez-Garcia M."/>
            <person name="Sanchez-Ramirez S."/>
            <person name="Szollosi G.J."/>
            <person name="Szarkandi J.G."/>
            <person name="Papp V."/>
            <person name="Albert L."/>
            <person name="Andreopoulos W."/>
            <person name="Angelini C."/>
            <person name="Antonin V."/>
            <person name="Barry K.W."/>
            <person name="Bougher N.L."/>
            <person name="Buchanan P."/>
            <person name="Buyck B."/>
            <person name="Bense V."/>
            <person name="Catcheside P."/>
            <person name="Chovatia M."/>
            <person name="Cooper J."/>
            <person name="Damon W."/>
            <person name="Desjardin D."/>
            <person name="Finy P."/>
            <person name="Geml J."/>
            <person name="Haridas S."/>
            <person name="Hughes K."/>
            <person name="Justo A."/>
            <person name="Karasinski D."/>
            <person name="Kautmanova I."/>
            <person name="Kiss B."/>
            <person name="Kocsube S."/>
            <person name="Kotiranta H."/>
            <person name="LaButti K.M."/>
            <person name="Lechner B.E."/>
            <person name="Liimatainen K."/>
            <person name="Lipzen A."/>
            <person name="Lukacs Z."/>
            <person name="Mihaltcheva S."/>
            <person name="Morgado L.N."/>
            <person name="Niskanen T."/>
            <person name="Noordeloos M.E."/>
            <person name="Ohm R.A."/>
            <person name="Ortiz-Santana B."/>
            <person name="Ovrebo C."/>
            <person name="Racz N."/>
            <person name="Riley R."/>
            <person name="Savchenko A."/>
            <person name="Shiryaev A."/>
            <person name="Soop K."/>
            <person name="Spirin V."/>
            <person name="Szebenyi C."/>
            <person name="Tomsovsky M."/>
            <person name="Tulloss R.E."/>
            <person name="Uehling J."/>
            <person name="Grigoriev I.V."/>
            <person name="Vagvolgyi C."/>
            <person name="Papp T."/>
            <person name="Martin F.M."/>
            <person name="Miettinen O."/>
            <person name="Hibbett D.S."/>
            <person name="Nagy L.G."/>
        </authorList>
    </citation>
    <scope>NUCLEOTIDE SEQUENCE [LARGE SCALE GENOMIC DNA]</scope>
    <source>
        <strain evidence="2 3">CBS 962.96</strain>
    </source>
</reference>
<dbReference type="OrthoDB" id="674604at2759"/>
<protein>
    <recommendedName>
        <fullName evidence="1">Heterokaryon incompatibility domain-containing protein</fullName>
    </recommendedName>
</protein>
<organism evidence="2 3">
    <name type="scientific">Dendrothele bispora (strain CBS 962.96)</name>
    <dbReference type="NCBI Taxonomy" id="1314807"/>
    <lineage>
        <taxon>Eukaryota</taxon>
        <taxon>Fungi</taxon>
        <taxon>Dikarya</taxon>
        <taxon>Basidiomycota</taxon>
        <taxon>Agaricomycotina</taxon>
        <taxon>Agaricomycetes</taxon>
        <taxon>Agaricomycetidae</taxon>
        <taxon>Agaricales</taxon>
        <taxon>Agaricales incertae sedis</taxon>
        <taxon>Dendrothele</taxon>
    </lineage>
</organism>